<gene>
    <name evidence="3" type="ORF">BO70DRAFT_364450</name>
</gene>
<evidence type="ECO:0000259" key="2">
    <source>
        <dbReference type="Pfam" id="PF14661"/>
    </source>
</evidence>
<dbReference type="VEuPathDB" id="FungiDB:BO70DRAFT_364450"/>
<sequence>MLDDCKGEKFEELLAIFSTAVLRKTLSASSDPSLQTTAMRLSLASNLTRQEYELMLPLVLAHRVSLNQIGDRRNRTLNTHEKFTQLLDLKKHRLDERSKENLPQLPDSGANIDALSRDLKGNWLGSKEWADTLLHGGAQSSSDAFLDLPFDTAWAKANESSVGDLRTNTSPDLLVDLESRVLRQRARLQRWRQYSASMRRHERVESTSSSKPSPLAFREHQTLTVASISKAVRQPVERASLKADDRALLFSMTESLARINGRPARHHSRNDSKSRNTAPSLPSMSAGGSNRSSIVEEPTHPTNSTTTTRTPPQTPNQPSHHSQPPRLPRTSPSPDLQPDREPPSRFTLVERTRKSMSLIPPPTHTKPKESFRSHRPRPSYPVNQFETPQKQFLPTRSSTPRDELFEEEADYASVFKSRPRVAHSPVASPAVHISPIGDFNLNPDEDVDVDLDGLDGTSYVQETPSAWRRRVL</sequence>
<keyword evidence="4" id="KW-1185">Reference proteome</keyword>
<evidence type="ECO:0000313" key="3">
    <source>
        <dbReference type="EMBL" id="PWY73560.1"/>
    </source>
</evidence>
<dbReference type="AlphaFoldDB" id="A0A317VNQ4"/>
<name>A0A317VNQ4_9EURO</name>
<proteinExistence type="predicted"/>
<comment type="caution">
    <text evidence="3">The sequence shown here is derived from an EMBL/GenBank/DDBJ whole genome shotgun (WGS) entry which is preliminary data.</text>
</comment>
<evidence type="ECO:0000313" key="4">
    <source>
        <dbReference type="Proteomes" id="UP000247233"/>
    </source>
</evidence>
<feature type="region of interest" description="Disordered" evidence="1">
    <location>
        <begin position="259"/>
        <end position="384"/>
    </location>
</feature>
<dbReference type="RefSeq" id="XP_025396731.1">
    <property type="nucleotide sequence ID" value="XM_025543812.1"/>
</dbReference>
<dbReference type="Proteomes" id="UP000247233">
    <property type="component" value="Unassembled WGS sequence"/>
</dbReference>
<reference evidence="3 4" key="1">
    <citation type="submission" date="2016-12" db="EMBL/GenBank/DDBJ databases">
        <title>The genomes of Aspergillus section Nigri reveals drivers in fungal speciation.</title>
        <authorList>
            <consortium name="DOE Joint Genome Institute"/>
            <person name="Vesth T.C."/>
            <person name="Nybo J."/>
            <person name="Theobald S."/>
            <person name="Brandl J."/>
            <person name="Frisvad J.C."/>
            <person name="Nielsen K.F."/>
            <person name="Lyhne E.K."/>
            <person name="Kogle M.E."/>
            <person name="Kuo A."/>
            <person name="Riley R."/>
            <person name="Clum A."/>
            <person name="Nolan M."/>
            <person name="Lipzen A."/>
            <person name="Salamov A."/>
            <person name="Henrissat B."/>
            <person name="Wiebenga A."/>
            <person name="De Vries R.P."/>
            <person name="Grigoriev I.V."/>
            <person name="Mortensen U.H."/>
            <person name="Andersen M.R."/>
            <person name="Baker S.E."/>
        </authorList>
    </citation>
    <scope>NUCLEOTIDE SEQUENCE [LARGE SCALE GENOMIC DNA]</scope>
    <source>
        <strain evidence="3 4">CBS 117.55</strain>
    </source>
</reference>
<accession>A0A317VNQ4</accession>
<organism evidence="3 4">
    <name type="scientific">Aspergillus heteromorphus CBS 117.55</name>
    <dbReference type="NCBI Taxonomy" id="1448321"/>
    <lineage>
        <taxon>Eukaryota</taxon>
        <taxon>Fungi</taxon>
        <taxon>Dikarya</taxon>
        <taxon>Ascomycota</taxon>
        <taxon>Pezizomycotina</taxon>
        <taxon>Eurotiomycetes</taxon>
        <taxon>Eurotiomycetidae</taxon>
        <taxon>Eurotiales</taxon>
        <taxon>Aspergillaceae</taxon>
        <taxon>Aspergillus</taxon>
        <taxon>Aspergillus subgen. Circumdati</taxon>
    </lineage>
</organism>
<evidence type="ECO:0000256" key="1">
    <source>
        <dbReference type="SAM" id="MobiDB-lite"/>
    </source>
</evidence>
<dbReference type="InterPro" id="IPR028163">
    <property type="entry name" value="HAUS_6_N"/>
</dbReference>
<feature type="region of interest" description="Disordered" evidence="1">
    <location>
        <begin position="194"/>
        <end position="217"/>
    </location>
</feature>
<feature type="compositionally biased region" description="Basic and acidic residues" evidence="1">
    <location>
        <begin position="337"/>
        <end position="353"/>
    </location>
</feature>
<feature type="domain" description="HAUS augmin-like complex subunit 6 N-terminal" evidence="2">
    <location>
        <begin position="1"/>
        <end position="100"/>
    </location>
</feature>
<dbReference type="GeneID" id="37066049"/>
<feature type="compositionally biased region" description="Low complexity" evidence="1">
    <location>
        <begin position="300"/>
        <end position="319"/>
    </location>
</feature>
<dbReference type="OrthoDB" id="5575722at2759"/>
<dbReference type="EMBL" id="MSFL01000024">
    <property type="protein sequence ID" value="PWY73560.1"/>
    <property type="molecule type" value="Genomic_DNA"/>
</dbReference>
<protein>
    <recommendedName>
        <fullName evidence="2">HAUS augmin-like complex subunit 6 N-terminal domain-containing protein</fullName>
    </recommendedName>
</protein>
<dbReference type="Pfam" id="PF14661">
    <property type="entry name" value="HAUS6_N"/>
    <property type="match status" value="1"/>
</dbReference>
<feature type="compositionally biased region" description="Polar residues" evidence="1">
    <location>
        <begin position="275"/>
        <end position="293"/>
    </location>
</feature>
<dbReference type="STRING" id="1448321.A0A317VNQ4"/>